<gene>
    <name evidence="3" type="ORF">SISSUDRAFT_1126233</name>
</gene>
<evidence type="ECO:0000313" key="4">
    <source>
        <dbReference type="Proteomes" id="UP000076798"/>
    </source>
</evidence>
<dbReference type="OrthoDB" id="3256331at2759"/>
<evidence type="ECO:0000256" key="1">
    <source>
        <dbReference type="SAM" id="MobiDB-lite"/>
    </source>
</evidence>
<reference evidence="3 4" key="1">
    <citation type="journal article" date="2016" name="Mol. Biol. Evol.">
        <title>Comparative Genomics of Early-Diverging Mushroom-Forming Fungi Provides Insights into the Origins of Lignocellulose Decay Capabilities.</title>
        <authorList>
            <person name="Nagy L.G."/>
            <person name="Riley R."/>
            <person name="Tritt A."/>
            <person name="Adam C."/>
            <person name="Daum C."/>
            <person name="Floudas D."/>
            <person name="Sun H."/>
            <person name="Yadav J.S."/>
            <person name="Pangilinan J."/>
            <person name="Larsson K.H."/>
            <person name="Matsuura K."/>
            <person name="Barry K."/>
            <person name="Labutti K."/>
            <person name="Kuo R."/>
            <person name="Ohm R.A."/>
            <person name="Bhattacharya S.S."/>
            <person name="Shirouzu T."/>
            <person name="Yoshinaga Y."/>
            <person name="Martin F.M."/>
            <person name="Grigoriev I.V."/>
            <person name="Hibbett D.S."/>
        </authorList>
    </citation>
    <scope>NUCLEOTIDE SEQUENCE [LARGE SCALE GENOMIC DNA]</scope>
    <source>
        <strain evidence="3 4">HHB10207 ss-3</strain>
    </source>
</reference>
<evidence type="ECO:0000313" key="3">
    <source>
        <dbReference type="EMBL" id="KZT41655.1"/>
    </source>
</evidence>
<protein>
    <recommendedName>
        <fullName evidence="2">DUF6593 domain-containing protein</fullName>
    </recommendedName>
</protein>
<proteinExistence type="predicted"/>
<dbReference type="Proteomes" id="UP000076798">
    <property type="component" value="Unassembled WGS sequence"/>
</dbReference>
<evidence type="ECO:0000259" key="2">
    <source>
        <dbReference type="Pfam" id="PF20236"/>
    </source>
</evidence>
<feature type="compositionally biased region" description="Polar residues" evidence="1">
    <location>
        <begin position="179"/>
        <end position="188"/>
    </location>
</feature>
<name>A0A166GG81_9AGAM</name>
<feature type="region of interest" description="Disordered" evidence="1">
    <location>
        <begin position="179"/>
        <end position="219"/>
    </location>
</feature>
<dbReference type="EMBL" id="KV428019">
    <property type="protein sequence ID" value="KZT41655.1"/>
    <property type="molecule type" value="Genomic_DNA"/>
</dbReference>
<feature type="compositionally biased region" description="Low complexity" evidence="1">
    <location>
        <begin position="189"/>
        <end position="200"/>
    </location>
</feature>
<organism evidence="3 4">
    <name type="scientific">Sistotremastrum suecicum HHB10207 ss-3</name>
    <dbReference type="NCBI Taxonomy" id="1314776"/>
    <lineage>
        <taxon>Eukaryota</taxon>
        <taxon>Fungi</taxon>
        <taxon>Dikarya</taxon>
        <taxon>Basidiomycota</taxon>
        <taxon>Agaricomycotina</taxon>
        <taxon>Agaricomycetes</taxon>
        <taxon>Sistotremastrales</taxon>
        <taxon>Sistotremastraceae</taxon>
        <taxon>Sistotremastrum</taxon>
    </lineage>
</organism>
<dbReference type="InterPro" id="IPR046528">
    <property type="entry name" value="DUF6593"/>
</dbReference>
<accession>A0A166GG81</accession>
<dbReference type="Pfam" id="PF20236">
    <property type="entry name" value="DUF6593"/>
    <property type="match status" value="1"/>
</dbReference>
<feature type="compositionally biased region" description="Pro residues" evidence="1">
    <location>
        <begin position="210"/>
        <end position="219"/>
    </location>
</feature>
<sequence length="219" mass="24714">MKFYLTTPDPTATTIVTETGKMAYAVTTTMHRGKPLTVVRRAIDGAELASLQWHSFNSSFDRVTIGGRQFNMLDFKKGKLLLTESAVFCDANQVAYEWKLNKKKNVLELTAKDTRQKIVTVDLIEGSFVGTAPPAMLSLNDRAMQLQDMCIISWLFLEKQRRHRHNAAGINQEFNPELQFNSETASQYPSERSNSPRPSSFVSYESSKPFAPPEPENSE</sequence>
<dbReference type="AlphaFoldDB" id="A0A166GG81"/>
<keyword evidence="4" id="KW-1185">Reference proteome</keyword>
<feature type="domain" description="DUF6593" evidence="2">
    <location>
        <begin position="9"/>
        <end position="162"/>
    </location>
</feature>